<keyword evidence="5 14" id="KW-0560">Oxidoreductase</keyword>
<feature type="active site" description="Proton acceptor" evidence="14 15">
    <location>
        <position position="198"/>
    </location>
</feature>
<keyword evidence="7 14" id="KW-0443">Lipid metabolism</keyword>
<evidence type="ECO:0000256" key="11">
    <source>
        <dbReference type="ARBA" id="ARBA00066687"/>
    </source>
</evidence>
<feature type="binding site" evidence="14">
    <location>
        <position position="112"/>
    </location>
    <ligand>
        <name>NADPH</name>
        <dbReference type="ChEBI" id="CHEBI:57783"/>
    </ligand>
</feature>
<evidence type="ECO:0000259" key="20">
    <source>
        <dbReference type="Pfam" id="PF07479"/>
    </source>
</evidence>
<evidence type="ECO:0000256" key="5">
    <source>
        <dbReference type="ARBA" id="ARBA00023002"/>
    </source>
</evidence>
<feature type="domain" description="Glycerol-3-phosphate dehydrogenase NAD-dependent N-terminal" evidence="19">
    <location>
        <begin position="6"/>
        <end position="166"/>
    </location>
</feature>
<dbReference type="PANTHER" id="PTHR11728">
    <property type="entry name" value="GLYCEROL-3-PHOSPHATE DEHYDROGENASE"/>
    <property type="match status" value="1"/>
</dbReference>
<feature type="binding site" evidence="16">
    <location>
        <position position="112"/>
    </location>
    <ligand>
        <name>substrate</name>
    </ligand>
</feature>
<dbReference type="FunFam" id="1.10.1040.10:FF:000001">
    <property type="entry name" value="Glycerol-3-phosphate dehydrogenase [NAD(P)+]"/>
    <property type="match status" value="1"/>
</dbReference>
<dbReference type="PIRSF" id="PIRSF000114">
    <property type="entry name" value="Glycerol-3-P_dh"/>
    <property type="match status" value="1"/>
</dbReference>
<evidence type="ECO:0000256" key="9">
    <source>
        <dbReference type="ARBA" id="ARBA00023264"/>
    </source>
</evidence>
<dbReference type="AlphaFoldDB" id="A0A0R1WFW0"/>
<dbReference type="PANTHER" id="PTHR11728:SF1">
    <property type="entry name" value="GLYCEROL-3-PHOSPHATE DEHYDROGENASE [NAD(+)] 2, CHLOROPLASTIC"/>
    <property type="match status" value="1"/>
</dbReference>
<comment type="pathway">
    <text evidence="14">Membrane lipid metabolism; glycerophospholipid metabolism.</text>
</comment>
<evidence type="ECO:0000256" key="10">
    <source>
        <dbReference type="ARBA" id="ARBA00052716"/>
    </source>
</evidence>
<feature type="binding site" evidence="14">
    <location>
        <position position="112"/>
    </location>
    <ligand>
        <name>sn-glycerol 3-phosphate</name>
        <dbReference type="ChEBI" id="CHEBI:57597"/>
    </ligand>
</feature>
<evidence type="ECO:0000256" key="3">
    <source>
        <dbReference type="ARBA" id="ARBA00022741"/>
    </source>
</evidence>
<evidence type="ECO:0000256" key="7">
    <source>
        <dbReference type="ARBA" id="ARBA00023098"/>
    </source>
</evidence>
<keyword evidence="3 14" id="KW-0547">Nucleotide-binding</keyword>
<dbReference type="InterPro" id="IPR011128">
    <property type="entry name" value="G3P_DH_NAD-dep_N"/>
</dbReference>
<dbReference type="SUPFAM" id="SSF48179">
    <property type="entry name" value="6-phosphogluconate dehydrogenase C-terminal domain-like"/>
    <property type="match status" value="1"/>
</dbReference>
<feature type="binding site" evidence="14">
    <location>
        <position position="286"/>
    </location>
    <ligand>
        <name>NADPH</name>
        <dbReference type="ChEBI" id="CHEBI:57783"/>
    </ligand>
</feature>
<organism evidence="21 22">
    <name type="scientific">Limosilactobacillus oris DSM 4864</name>
    <dbReference type="NCBI Taxonomy" id="1423779"/>
    <lineage>
        <taxon>Bacteria</taxon>
        <taxon>Bacillati</taxon>
        <taxon>Bacillota</taxon>
        <taxon>Bacilli</taxon>
        <taxon>Lactobacillales</taxon>
        <taxon>Lactobacillaceae</taxon>
        <taxon>Limosilactobacillus</taxon>
    </lineage>
</organism>
<evidence type="ECO:0000256" key="14">
    <source>
        <dbReference type="HAMAP-Rule" id="MF_00394"/>
    </source>
</evidence>
<feature type="binding site" evidence="14">
    <location>
        <position position="52"/>
    </location>
    <ligand>
        <name>NADPH</name>
        <dbReference type="ChEBI" id="CHEBI:57783"/>
    </ligand>
</feature>
<feature type="binding site" evidence="17">
    <location>
        <begin position="11"/>
        <end position="16"/>
    </location>
    <ligand>
        <name>NAD(+)</name>
        <dbReference type="ChEBI" id="CHEBI:57540"/>
    </ligand>
</feature>
<feature type="domain" description="Glycerol-3-phosphate dehydrogenase NAD-dependent C-terminal" evidence="20">
    <location>
        <begin position="187"/>
        <end position="327"/>
    </location>
</feature>
<evidence type="ECO:0000259" key="19">
    <source>
        <dbReference type="Pfam" id="PF01210"/>
    </source>
</evidence>
<dbReference type="SUPFAM" id="SSF51735">
    <property type="entry name" value="NAD(P)-binding Rossmann-fold domains"/>
    <property type="match status" value="1"/>
</dbReference>
<comment type="catalytic activity">
    <reaction evidence="10">
        <text>sn-glycerol 3-phosphate + NADP(+) = dihydroxyacetone phosphate + NADPH + H(+)</text>
        <dbReference type="Rhea" id="RHEA:11096"/>
        <dbReference type="ChEBI" id="CHEBI:15378"/>
        <dbReference type="ChEBI" id="CHEBI:57597"/>
        <dbReference type="ChEBI" id="CHEBI:57642"/>
        <dbReference type="ChEBI" id="CHEBI:57783"/>
        <dbReference type="ChEBI" id="CHEBI:58349"/>
        <dbReference type="EC" id="1.1.1.94"/>
    </reaction>
    <physiologicalReaction direction="right-to-left" evidence="10">
        <dbReference type="Rhea" id="RHEA:11098"/>
    </physiologicalReaction>
</comment>
<protein>
    <recommendedName>
        <fullName evidence="12 14">Glycerol-3-phosphate dehydrogenase [NAD(P)+]</fullName>
        <ecNumber evidence="11 14">1.1.1.94</ecNumber>
    </recommendedName>
    <alternativeName>
        <fullName evidence="14">NAD(P)(+)-dependent glycerol-3-phosphate dehydrogenase</fullName>
    </alternativeName>
    <alternativeName>
        <fullName evidence="13 14">NAD(P)H-dependent dihydroxyacetone-phosphate reductase</fullName>
    </alternativeName>
</protein>
<dbReference type="Gene3D" id="1.10.1040.10">
    <property type="entry name" value="N-(1-d-carboxylethyl)-l-norvaline Dehydrogenase, domain 2"/>
    <property type="match status" value="1"/>
</dbReference>
<dbReference type="GO" id="GO:0141152">
    <property type="term" value="F:glycerol-3-phosphate dehydrogenase (NAD+) activity"/>
    <property type="evidence" value="ECO:0007669"/>
    <property type="project" value="RHEA"/>
</dbReference>
<feature type="binding site" evidence="14">
    <location>
        <position position="198"/>
    </location>
    <ligand>
        <name>sn-glycerol 3-phosphate</name>
        <dbReference type="ChEBI" id="CHEBI:57597"/>
    </ligand>
</feature>
<gene>
    <name evidence="14" type="primary">gpsA</name>
    <name evidence="21" type="ORF">FC49_GL000830</name>
</gene>
<dbReference type="HAMAP" id="MF_00394">
    <property type="entry name" value="NAD_Glyc3P_dehydrog"/>
    <property type="match status" value="1"/>
</dbReference>
<dbReference type="NCBIfam" id="NF000942">
    <property type="entry name" value="PRK00094.1-4"/>
    <property type="match status" value="1"/>
</dbReference>
<accession>A0A0R1WFW0</accession>
<feature type="binding site" evidence="14">
    <location>
        <position position="262"/>
    </location>
    <ligand>
        <name>NADPH</name>
        <dbReference type="ChEBI" id="CHEBI:57783"/>
    </ligand>
</feature>
<evidence type="ECO:0000256" key="2">
    <source>
        <dbReference type="ARBA" id="ARBA00022516"/>
    </source>
</evidence>
<name>A0A0R1WFW0_9LACO</name>
<dbReference type="InterPro" id="IPR006109">
    <property type="entry name" value="G3P_DH_NAD-dep_C"/>
</dbReference>
<feature type="binding site" evidence="14">
    <location>
        <position position="35"/>
    </location>
    <ligand>
        <name>NADPH</name>
        <dbReference type="ChEBI" id="CHEBI:57783"/>
    </ligand>
</feature>
<comment type="similarity">
    <text evidence="1 14 18">Belongs to the NAD-dependent glycerol-3-phosphate dehydrogenase family.</text>
</comment>
<dbReference type="GO" id="GO:0046167">
    <property type="term" value="P:glycerol-3-phosphate biosynthetic process"/>
    <property type="evidence" value="ECO:0007669"/>
    <property type="project" value="UniProtKB-UniRule"/>
</dbReference>
<dbReference type="PRINTS" id="PR00077">
    <property type="entry name" value="GPDHDRGNASE"/>
</dbReference>
<feature type="binding site" evidence="14">
    <location>
        <position position="14"/>
    </location>
    <ligand>
        <name>NADPH</name>
        <dbReference type="ChEBI" id="CHEBI:57783"/>
    </ligand>
</feature>
<feature type="binding site" evidence="14">
    <location>
        <position position="263"/>
    </location>
    <ligand>
        <name>sn-glycerol 3-phosphate</name>
        <dbReference type="ChEBI" id="CHEBI:57597"/>
    </ligand>
</feature>
<feature type="binding site" evidence="14">
    <location>
        <position position="288"/>
    </location>
    <ligand>
        <name>NADPH</name>
        <dbReference type="ChEBI" id="CHEBI:57783"/>
    </ligand>
</feature>
<dbReference type="NCBIfam" id="NF000940">
    <property type="entry name" value="PRK00094.1-2"/>
    <property type="match status" value="1"/>
</dbReference>
<evidence type="ECO:0000256" key="15">
    <source>
        <dbReference type="PIRSR" id="PIRSR000114-1"/>
    </source>
</evidence>
<keyword evidence="9 14" id="KW-1208">Phospholipid metabolism</keyword>
<feature type="binding site" evidence="14">
    <location>
        <position position="261"/>
    </location>
    <ligand>
        <name>sn-glycerol 3-phosphate</name>
        <dbReference type="ChEBI" id="CHEBI:57597"/>
    </ligand>
</feature>
<evidence type="ECO:0000256" key="1">
    <source>
        <dbReference type="ARBA" id="ARBA00011009"/>
    </source>
</evidence>
<comment type="caution">
    <text evidence="14">Lacks conserved residue(s) required for the propagation of feature annotation.</text>
</comment>
<evidence type="ECO:0000256" key="4">
    <source>
        <dbReference type="ARBA" id="ARBA00022857"/>
    </source>
</evidence>
<dbReference type="InterPro" id="IPR006168">
    <property type="entry name" value="G3P_DH_NAD-dep"/>
</dbReference>
<feature type="binding site" evidence="17">
    <location>
        <position position="147"/>
    </location>
    <ligand>
        <name>NAD(+)</name>
        <dbReference type="ChEBI" id="CHEBI:57540"/>
    </ligand>
</feature>
<dbReference type="InterPro" id="IPR036291">
    <property type="entry name" value="NAD(P)-bd_dom_sf"/>
</dbReference>
<comment type="catalytic activity">
    <reaction evidence="14">
        <text>sn-glycerol 3-phosphate + NAD(+) = dihydroxyacetone phosphate + NADH + H(+)</text>
        <dbReference type="Rhea" id="RHEA:11092"/>
        <dbReference type="ChEBI" id="CHEBI:15378"/>
        <dbReference type="ChEBI" id="CHEBI:57540"/>
        <dbReference type="ChEBI" id="CHEBI:57597"/>
        <dbReference type="ChEBI" id="CHEBI:57642"/>
        <dbReference type="ChEBI" id="CHEBI:57945"/>
        <dbReference type="EC" id="1.1.1.94"/>
    </reaction>
</comment>
<feature type="binding site" evidence="14">
    <location>
        <position position="145"/>
    </location>
    <ligand>
        <name>sn-glycerol 3-phosphate</name>
        <dbReference type="ChEBI" id="CHEBI:57597"/>
    </ligand>
</feature>
<dbReference type="GO" id="GO:0051287">
    <property type="term" value="F:NAD binding"/>
    <property type="evidence" value="ECO:0007669"/>
    <property type="project" value="InterPro"/>
</dbReference>
<dbReference type="GO" id="GO:0008654">
    <property type="term" value="P:phospholipid biosynthetic process"/>
    <property type="evidence" value="ECO:0007669"/>
    <property type="project" value="UniProtKB-KW"/>
</dbReference>
<proteinExistence type="inferred from homology"/>
<dbReference type="Pfam" id="PF01210">
    <property type="entry name" value="NAD_Gly3P_dh_N"/>
    <property type="match status" value="1"/>
</dbReference>
<evidence type="ECO:0000256" key="8">
    <source>
        <dbReference type="ARBA" id="ARBA00023209"/>
    </source>
</evidence>
<evidence type="ECO:0000256" key="16">
    <source>
        <dbReference type="PIRSR" id="PIRSR000114-2"/>
    </source>
</evidence>
<feature type="binding site" evidence="14">
    <location>
        <position position="15"/>
    </location>
    <ligand>
        <name>NADPH</name>
        <dbReference type="ChEBI" id="CHEBI:57783"/>
    </ligand>
</feature>
<dbReference type="FunFam" id="3.40.50.720:FF:000019">
    <property type="entry name" value="Glycerol-3-phosphate dehydrogenase [NAD(P)+]"/>
    <property type="match status" value="1"/>
</dbReference>
<feature type="binding site" evidence="14">
    <location>
        <position position="251"/>
    </location>
    <ligand>
        <name>sn-glycerol 3-phosphate</name>
        <dbReference type="ChEBI" id="CHEBI:57597"/>
    </ligand>
</feature>
<dbReference type="InterPro" id="IPR013328">
    <property type="entry name" value="6PGD_dom2"/>
</dbReference>
<dbReference type="PATRIC" id="fig|1423779.3.peg.848"/>
<evidence type="ECO:0000256" key="12">
    <source>
        <dbReference type="ARBA" id="ARBA00069372"/>
    </source>
</evidence>
<dbReference type="EMBL" id="AZGE01000002">
    <property type="protein sequence ID" value="KRM16727.1"/>
    <property type="molecule type" value="Genomic_DNA"/>
</dbReference>
<feature type="binding site" evidence="14">
    <location>
        <position position="147"/>
    </location>
    <ligand>
        <name>NADPH</name>
        <dbReference type="ChEBI" id="CHEBI:57783"/>
    </ligand>
</feature>
<comment type="function">
    <text evidence="14">Catalyzes the reduction of the glycolytic intermediate dihydroxyacetone phosphate (DHAP) to sn-glycerol 3-phosphate (G3P), the key precursor for phospholipid synthesis.</text>
</comment>
<evidence type="ECO:0000313" key="22">
    <source>
        <dbReference type="Proteomes" id="UP000050973"/>
    </source>
</evidence>
<keyword evidence="2 14" id="KW-0444">Lipid biosynthesis</keyword>
<dbReference type="Pfam" id="PF07479">
    <property type="entry name" value="NAD_Gly3P_dh_C"/>
    <property type="match status" value="1"/>
</dbReference>
<dbReference type="GO" id="GO:0141153">
    <property type="term" value="F:glycerol-3-phosphate dehydrogenase (NADP+) activity"/>
    <property type="evidence" value="ECO:0007669"/>
    <property type="project" value="RHEA"/>
</dbReference>
<dbReference type="GO" id="GO:0046168">
    <property type="term" value="P:glycerol-3-phosphate catabolic process"/>
    <property type="evidence" value="ECO:0007669"/>
    <property type="project" value="InterPro"/>
</dbReference>
<dbReference type="InterPro" id="IPR008927">
    <property type="entry name" value="6-PGluconate_DH-like_C_sf"/>
</dbReference>
<keyword evidence="4 14" id="KW-0521">NADP</keyword>
<evidence type="ECO:0000256" key="6">
    <source>
        <dbReference type="ARBA" id="ARBA00023027"/>
    </source>
</evidence>
<reference evidence="21 22" key="1">
    <citation type="journal article" date="2015" name="Genome Announc.">
        <title>Expanding the biotechnology potential of lactobacilli through comparative genomics of 213 strains and associated genera.</title>
        <authorList>
            <person name="Sun Z."/>
            <person name="Harris H.M."/>
            <person name="McCann A."/>
            <person name="Guo C."/>
            <person name="Argimon S."/>
            <person name="Zhang W."/>
            <person name="Yang X."/>
            <person name="Jeffery I.B."/>
            <person name="Cooney J.C."/>
            <person name="Kagawa T.F."/>
            <person name="Liu W."/>
            <person name="Song Y."/>
            <person name="Salvetti E."/>
            <person name="Wrobel A."/>
            <person name="Rasinkangas P."/>
            <person name="Parkhill J."/>
            <person name="Rea M.C."/>
            <person name="O'Sullivan O."/>
            <person name="Ritari J."/>
            <person name="Douillard F.P."/>
            <person name="Paul Ross R."/>
            <person name="Yang R."/>
            <person name="Briner A.E."/>
            <person name="Felis G.E."/>
            <person name="de Vos W.M."/>
            <person name="Barrangou R."/>
            <person name="Klaenhammer T.R."/>
            <person name="Caufield P.W."/>
            <person name="Cui Y."/>
            <person name="Zhang H."/>
            <person name="O'Toole P.W."/>
        </authorList>
    </citation>
    <scope>NUCLEOTIDE SEQUENCE [LARGE SCALE GENOMIC DNA]</scope>
    <source>
        <strain evidence="21 22">DSM 4864</strain>
    </source>
</reference>
<feature type="binding site" evidence="16">
    <location>
        <begin position="262"/>
        <end position="263"/>
    </location>
    <ligand>
        <name>substrate</name>
    </ligand>
</feature>
<evidence type="ECO:0000256" key="13">
    <source>
        <dbReference type="ARBA" id="ARBA00080511"/>
    </source>
</evidence>
<feature type="binding site" evidence="17">
    <location>
        <position position="262"/>
    </location>
    <ligand>
        <name>NAD(+)</name>
        <dbReference type="ChEBI" id="CHEBI:57540"/>
    </ligand>
</feature>
<comment type="subcellular location">
    <subcellularLocation>
        <location evidence="14">Cytoplasm</location>
    </subcellularLocation>
</comment>
<dbReference type="Gene3D" id="3.40.50.720">
    <property type="entry name" value="NAD(P)-binding Rossmann-like Domain"/>
    <property type="match status" value="1"/>
</dbReference>
<keyword evidence="6 14" id="KW-0520">NAD</keyword>
<dbReference type="EC" id="1.1.1.94" evidence="11 14"/>
<evidence type="ECO:0000256" key="17">
    <source>
        <dbReference type="PIRSR" id="PIRSR000114-3"/>
    </source>
</evidence>
<dbReference type="GO" id="GO:0005975">
    <property type="term" value="P:carbohydrate metabolic process"/>
    <property type="evidence" value="ECO:0007669"/>
    <property type="project" value="InterPro"/>
</dbReference>
<dbReference type="UniPathway" id="UPA00940"/>
<dbReference type="Proteomes" id="UP000050973">
    <property type="component" value="Unassembled WGS sequence"/>
</dbReference>
<dbReference type="NCBIfam" id="NF000941">
    <property type="entry name" value="PRK00094.1-3"/>
    <property type="match status" value="1"/>
</dbReference>
<keyword evidence="14" id="KW-0963">Cytoplasm</keyword>
<evidence type="ECO:0000256" key="18">
    <source>
        <dbReference type="RuleBase" id="RU000437"/>
    </source>
</evidence>
<comment type="caution">
    <text evidence="21">The sequence shown here is derived from an EMBL/GenBank/DDBJ whole genome shotgun (WGS) entry which is preliminary data.</text>
</comment>
<dbReference type="GO" id="GO:0005829">
    <property type="term" value="C:cytosol"/>
    <property type="evidence" value="ECO:0007669"/>
    <property type="project" value="TreeGrafter"/>
</dbReference>
<keyword evidence="8 14" id="KW-0594">Phospholipid biosynthesis</keyword>
<dbReference type="GO" id="GO:0006650">
    <property type="term" value="P:glycerophospholipid metabolic process"/>
    <property type="evidence" value="ECO:0007669"/>
    <property type="project" value="UniProtKB-UniRule"/>
</dbReference>
<feature type="binding site" evidence="14">
    <location>
        <position position="143"/>
    </location>
    <ligand>
        <name>sn-glycerol 3-phosphate</name>
        <dbReference type="ChEBI" id="CHEBI:57597"/>
    </ligand>
</feature>
<feature type="binding site" evidence="14">
    <location>
        <position position="262"/>
    </location>
    <ligand>
        <name>sn-glycerol 3-phosphate</name>
        <dbReference type="ChEBI" id="CHEBI:57597"/>
    </ligand>
</feature>
<evidence type="ECO:0000313" key="21">
    <source>
        <dbReference type="EMBL" id="KRM16727.1"/>
    </source>
</evidence>
<sequence>MVMAEKIAVLGAGSWGSTLANMLVENGHSVMLWARNQKQVDRLNTEHRNPEYMKDLVYSDQLVATTDMRAAVKDAAVILIVIPTKGLRQVAKQLDQLLGELQQQPLIIHATKGLEQNTYKRPSEMLKEEIAPEHRRGIVVLSGPSHAEDVAIKDMTAVTAASTEIDNAKEVQKLFSNSYFRVYTNDDVIGAEFGAALKNIIAIGAGALQGLGYHDNARAALITRGLAEIRRLGVAFGANPMTFIGLSGVGDLVVTATSKNSRNWRAGYQLGQGQKLADVIQNMGMVIEGVYTTKAAYELSRKRQVKMPITEALYEVLYSGKDIKDAISQLMSRDLTSEIE</sequence>